<keyword evidence="3" id="KW-1185">Reference proteome</keyword>
<proteinExistence type="predicted"/>
<accession>A0ABW5QBD0</accession>
<evidence type="ECO:0000313" key="2">
    <source>
        <dbReference type="EMBL" id="MFD2639077.1"/>
    </source>
</evidence>
<reference evidence="3" key="1">
    <citation type="journal article" date="2019" name="Int. J. Syst. Evol. Microbiol.">
        <title>The Global Catalogue of Microorganisms (GCM) 10K type strain sequencing project: providing services to taxonomists for standard genome sequencing and annotation.</title>
        <authorList>
            <consortium name="The Broad Institute Genomics Platform"/>
            <consortium name="The Broad Institute Genome Sequencing Center for Infectious Disease"/>
            <person name="Wu L."/>
            <person name="Ma J."/>
        </authorList>
    </citation>
    <scope>NUCLEOTIDE SEQUENCE [LARGE SCALE GENOMIC DNA]</scope>
    <source>
        <strain evidence="3">TISTR 1571</strain>
    </source>
</reference>
<feature type="coiled-coil region" evidence="1">
    <location>
        <begin position="6"/>
        <end position="42"/>
    </location>
</feature>
<keyword evidence="1" id="KW-0175">Coiled coil</keyword>
<gene>
    <name evidence="2" type="ORF">ACFSW4_09400</name>
</gene>
<evidence type="ECO:0000313" key="3">
    <source>
        <dbReference type="Proteomes" id="UP001597452"/>
    </source>
</evidence>
<evidence type="ECO:0000256" key="1">
    <source>
        <dbReference type="SAM" id="Coils"/>
    </source>
</evidence>
<evidence type="ECO:0008006" key="4">
    <source>
        <dbReference type="Google" id="ProtNLM"/>
    </source>
</evidence>
<dbReference type="Proteomes" id="UP001597452">
    <property type="component" value="Unassembled WGS sequence"/>
</dbReference>
<comment type="caution">
    <text evidence="2">The sequence shown here is derived from an EMBL/GenBank/DDBJ whole genome shotgun (WGS) entry which is preliminary data.</text>
</comment>
<dbReference type="EMBL" id="JBHUMZ010000021">
    <property type="protein sequence ID" value="MFD2639077.1"/>
    <property type="molecule type" value="Genomic_DNA"/>
</dbReference>
<sequence>MSFPRLLELEAEQTQEERQAELENMEFQVLRMRENIKEISKKYDIVGIDQTKQDNWVIVFKDADDEKGQLMVNDCAGPFKGHWDSCMQLEFKDEQTVHIADIKGPEDQGYGSILMNYLKDLVKEFNYQYITGDLVERDWDHLNRLTYFYEKHNFNVNVDPNQQKGEIIWHGDL</sequence>
<protein>
    <recommendedName>
        <fullName evidence="4">N-acetyltransferase domain-containing protein</fullName>
    </recommendedName>
</protein>
<name>A0ABW5QBD0_9BACI</name>
<dbReference type="RefSeq" id="WP_054751853.1">
    <property type="nucleotide sequence ID" value="NZ_JBHUMZ010000021.1"/>
</dbReference>
<organism evidence="2 3">
    <name type="scientific">Piscibacillus salipiscarius</name>
    <dbReference type="NCBI Taxonomy" id="299480"/>
    <lineage>
        <taxon>Bacteria</taxon>
        <taxon>Bacillati</taxon>
        <taxon>Bacillota</taxon>
        <taxon>Bacilli</taxon>
        <taxon>Bacillales</taxon>
        <taxon>Bacillaceae</taxon>
        <taxon>Piscibacillus</taxon>
    </lineage>
</organism>